<feature type="topological domain" description="Cytoplasmic" evidence="14">
    <location>
        <position position="164"/>
    </location>
</feature>
<evidence type="ECO:0000256" key="14">
    <source>
        <dbReference type="HAMAP-Rule" id="MF_00286"/>
    </source>
</evidence>
<dbReference type="Gene3D" id="1.20.1550.10">
    <property type="entry name" value="DsbB-like"/>
    <property type="match status" value="1"/>
</dbReference>
<sequence length="164" mass="17547">MPALTAPRSVFFLLFLGTVFAMLFAVFFLQQHLGLAPCPLCVTQRGFMILTGLLALLAALHNPGVTGRRTYAGLCLLAAGGGAGVAGRHVWLQQLPEDQVPACGPSLGYLLDTLPLSEAFSVIMMGDGNCAETVWTFLDLSIPAQTLAGFLVLCLLSLWQLLRR</sequence>
<feature type="transmembrane region" description="Helical" evidence="15">
    <location>
        <begin position="12"/>
        <end position="30"/>
    </location>
</feature>
<evidence type="ECO:0000256" key="4">
    <source>
        <dbReference type="ARBA" id="ARBA00022475"/>
    </source>
</evidence>
<dbReference type="HAMAP" id="MF_00286">
    <property type="entry name" value="DsbB"/>
    <property type="match status" value="1"/>
</dbReference>
<evidence type="ECO:0000256" key="3">
    <source>
        <dbReference type="ARBA" id="ARBA00022448"/>
    </source>
</evidence>
<evidence type="ECO:0000256" key="5">
    <source>
        <dbReference type="ARBA" id="ARBA00022519"/>
    </source>
</evidence>
<reference evidence="16 17" key="1">
    <citation type="journal article" date="2014" name="Genome Announc.">
        <title>Genome Sequence of Gammaproteobacterial Pseudohaliea rubra Type Strain DSM 19751, Isolated from Coastal Seawater of the Mediterranean Sea.</title>
        <authorList>
            <person name="Spring S."/>
            <person name="Fiebig A."/>
            <person name="Riedel T."/>
            <person name="Goker M."/>
            <person name="Klenk H.P."/>
        </authorList>
    </citation>
    <scope>NUCLEOTIDE SEQUENCE [LARGE SCALE GENOMIC DNA]</scope>
    <source>
        <strain evidence="16 17">DSM 19751</strain>
    </source>
</reference>
<dbReference type="InterPro" id="IPR050183">
    <property type="entry name" value="DsbB"/>
</dbReference>
<keyword evidence="8 14" id="KW-1133">Transmembrane helix</keyword>
<dbReference type="PANTHER" id="PTHR36570">
    <property type="entry name" value="DISULFIDE BOND FORMATION PROTEIN B"/>
    <property type="match status" value="1"/>
</dbReference>
<dbReference type="GO" id="GO:0015035">
    <property type="term" value="F:protein-disulfide reductase activity"/>
    <property type="evidence" value="ECO:0007669"/>
    <property type="project" value="UniProtKB-UniRule"/>
</dbReference>
<evidence type="ECO:0000256" key="15">
    <source>
        <dbReference type="SAM" id="Phobius"/>
    </source>
</evidence>
<feature type="topological domain" description="Cytoplasmic" evidence="14">
    <location>
        <begin position="64"/>
        <end position="69"/>
    </location>
</feature>
<dbReference type="GO" id="GO:0006457">
    <property type="term" value="P:protein folding"/>
    <property type="evidence" value="ECO:0007669"/>
    <property type="project" value="InterPro"/>
</dbReference>
<organism evidence="16 17">
    <name type="scientific">Pseudohaliea rubra DSM 19751</name>
    <dbReference type="NCBI Taxonomy" id="1265313"/>
    <lineage>
        <taxon>Bacteria</taxon>
        <taxon>Pseudomonadati</taxon>
        <taxon>Pseudomonadota</taxon>
        <taxon>Gammaproteobacteria</taxon>
        <taxon>Cellvibrionales</taxon>
        <taxon>Halieaceae</taxon>
        <taxon>Pseudohaliea</taxon>
    </lineage>
</organism>
<dbReference type="STRING" id="1265313.HRUBRA_01370"/>
<keyword evidence="5" id="KW-0997">Cell inner membrane</keyword>
<keyword evidence="6 14" id="KW-0812">Transmembrane</keyword>
<dbReference type="InterPro" id="IPR022920">
    <property type="entry name" value="Disulphide_bond_form_DsbB"/>
</dbReference>
<evidence type="ECO:0000256" key="1">
    <source>
        <dbReference type="ARBA" id="ARBA00004429"/>
    </source>
</evidence>
<dbReference type="GO" id="GO:0005886">
    <property type="term" value="C:plasma membrane"/>
    <property type="evidence" value="ECO:0007669"/>
    <property type="project" value="UniProtKB-SubCell"/>
</dbReference>
<keyword evidence="11 14" id="KW-1015">Disulfide bond</keyword>
<keyword evidence="10 14" id="KW-0472">Membrane</keyword>
<protein>
    <recommendedName>
        <fullName evidence="14">Disulfide bond formation protein B</fullName>
    </recommendedName>
    <alternativeName>
        <fullName evidence="14">Disulfide oxidoreductase</fullName>
    </alternativeName>
</protein>
<keyword evidence="13 14" id="KW-0676">Redox-active center</keyword>
<evidence type="ECO:0000256" key="8">
    <source>
        <dbReference type="ARBA" id="ARBA00022989"/>
    </source>
</evidence>
<evidence type="ECO:0000256" key="9">
    <source>
        <dbReference type="ARBA" id="ARBA00023002"/>
    </source>
</evidence>
<feature type="topological domain" description="Cytoplasmic" evidence="14">
    <location>
        <begin position="1"/>
        <end position="10"/>
    </location>
</feature>
<comment type="subcellular location">
    <subcellularLocation>
        <location evidence="1">Cell inner membrane</location>
        <topology evidence="1">Multi-pass membrane protein</topology>
    </subcellularLocation>
    <subcellularLocation>
        <location evidence="14">Cell membrane</location>
        <topology evidence="14">Multi-pass membrane protein</topology>
    </subcellularLocation>
</comment>
<feature type="topological domain" description="Periplasmic" evidence="14">
    <location>
        <begin position="29"/>
        <end position="46"/>
    </location>
</feature>
<keyword evidence="4 14" id="KW-1003">Cell membrane</keyword>
<keyword evidence="9 14" id="KW-0560">Oxidoreductase</keyword>
<dbReference type="PANTHER" id="PTHR36570:SF3">
    <property type="entry name" value="DISULFIDE BOND FORMATION PROTEIN B"/>
    <property type="match status" value="1"/>
</dbReference>
<evidence type="ECO:0000256" key="11">
    <source>
        <dbReference type="ARBA" id="ARBA00023157"/>
    </source>
</evidence>
<evidence type="ECO:0000256" key="13">
    <source>
        <dbReference type="ARBA" id="ARBA00023284"/>
    </source>
</evidence>
<gene>
    <name evidence="14" type="primary">dsbB</name>
    <name evidence="16" type="ORF">HRUBRA_01370</name>
</gene>
<dbReference type="GO" id="GO:0009055">
    <property type="term" value="F:electron transfer activity"/>
    <property type="evidence" value="ECO:0007669"/>
    <property type="project" value="UniProtKB-UniRule"/>
</dbReference>
<comment type="caution">
    <text evidence="16">The sequence shown here is derived from an EMBL/GenBank/DDBJ whole genome shotgun (WGS) entry which is preliminary data.</text>
</comment>
<comment type="caution">
    <text evidence="14">Lacks conserved residue(s) required for the propagation of feature annotation.</text>
</comment>
<feature type="transmembrane region" description="Helical" evidence="15">
    <location>
        <begin position="72"/>
        <end position="91"/>
    </location>
</feature>
<evidence type="ECO:0000256" key="10">
    <source>
        <dbReference type="ARBA" id="ARBA00023136"/>
    </source>
</evidence>
<keyword evidence="17" id="KW-1185">Reference proteome</keyword>
<dbReference type="RefSeq" id="WP_035516731.1">
    <property type="nucleotide sequence ID" value="NZ_KN234769.1"/>
</dbReference>
<comment type="function">
    <text evidence="14">Required for disulfide bond formation in some periplasmic proteins. Acts by oxidizing the DsbA protein.</text>
</comment>
<evidence type="ECO:0000256" key="2">
    <source>
        <dbReference type="ARBA" id="ARBA00008823"/>
    </source>
</evidence>
<keyword evidence="3 14" id="KW-0813">Transport</keyword>
<name>A0A095WZI4_9GAMM</name>
<comment type="similarity">
    <text evidence="2 14">Belongs to the DsbB family.</text>
</comment>
<dbReference type="EMBL" id="AUVB01000039">
    <property type="protein sequence ID" value="KGE04029.1"/>
    <property type="molecule type" value="Genomic_DNA"/>
</dbReference>
<dbReference type="SUPFAM" id="SSF158442">
    <property type="entry name" value="DsbB-like"/>
    <property type="match status" value="1"/>
</dbReference>
<dbReference type="eggNOG" id="COG1495">
    <property type="taxonomic scope" value="Bacteria"/>
</dbReference>
<proteinExistence type="inferred from homology"/>
<evidence type="ECO:0000256" key="12">
    <source>
        <dbReference type="ARBA" id="ARBA00023186"/>
    </source>
</evidence>
<dbReference type="OrthoDB" id="3711263at2"/>
<dbReference type="HOGENOM" id="CLU_098660_1_1_6"/>
<feature type="transmembrane region" description="Helical" evidence="15">
    <location>
        <begin position="142"/>
        <end position="162"/>
    </location>
</feature>
<accession>A0A095WZI4</accession>
<evidence type="ECO:0000313" key="16">
    <source>
        <dbReference type="EMBL" id="KGE04029.1"/>
    </source>
</evidence>
<feature type="transmembrane region" description="Helical" evidence="15">
    <location>
        <begin position="42"/>
        <end position="60"/>
    </location>
</feature>
<evidence type="ECO:0000256" key="6">
    <source>
        <dbReference type="ARBA" id="ARBA00022692"/>
    </source>
</evidence>
<feature type="disulfide bond" description="Redox-active" evidence="14">
    <location>
        <begin position="38"/>
        <end position="41"/>
    </location>
</feature>
<evidence type="ECO:0000256" key="7">
    <source>
        <dbReference type="ARBA" id="ARBA00022982"/>
    </source>
</evidence>
<keyword evidence="12 14" id="KW-0143">Chaperone</keyword>
<dbReference type="InterPro" id="IPR003752">
    <property type="entry name" value="DiS_bond_form_DsbB/BdbC"/>
</dbReference>
<dbReference type="Pfam" id="PF02600">
    <property type="entry name" value="DsbB"/>
    <property type="match status" value="1"/>
</dbReference>
<dbReference type="AlphaFoldDB" id="A0A095WZI4"/>
<dbReference type="InterPro" id="IPR023380">
    <property type="entry name" value="DsbB-like_sf"/>
</dbReference>
<keyword evidence="7 14" id="KW-0249">Electron transport</keyword>
<evidence type="ECO:0000313" key="17">
    <source>
        <dbReference type="Proteomes" id="UP000029640"/>
    </source>
</evidence>
<dbReference type="PATRIC" id="fig|1265313.6.peg.1354"/>
<dbReference type="Proteomes" id="UP000029640">
    <property type="component" value="Unassembled WGS sequence"/>
</dbReference>